<name>A0A9N9WVH5_9DIPT</name>
<evidence type="ECO:0000256" key="1">
    <source>
        <dbReference type="ARBA" id="ARBA00009995"/>
    </source>
</evidence>
<keyword evidence="7" id="KW-1185">Reference proteome</keyword>
<evidence type="ECO:0000313" key="7">
    <source>
        <dbReference type="Proteomes" id="UP001153620"/>
    </source>
</evidence>
<evidence type="ECO:0008006" key="8">
    <source>
        <dbReference type="Google" id="ProtNLM"/>
    </source>
</evidence>
<dbReference type="SUPFAM" id="SSF53756">
    <property type="entry name" value="UDP-Glycosyltransferase/glycogen phosphorylase"/>
    <property type="match status" value="1"/>
</dbReference>
<dbReference type="AlphaFoldDB" id="A0A9N9WVH5"/>
<comment type="similarity">
    <text evidence="1">Belongs to the UDP-glycosyltransferase family.</text>
</comment>
<dbReference type="Pfam" id="PF00201">
    <property type="entry name" value="UDPGT"/>
    <property type="match status" value="1"/>
</dbReference>
<dbReference type="OrthoDB" id="5835829at2759"/>
<gene>
    <name evidence="6" type="ORF">CHIRRI_LOCUS9903</name>
</gene>
<reference evidence="6" key="1">
    <citation type="submission" date="2022-01" db="EMBL/GenBank/DDBJ databases">
        <authorList>
            <person name="King R."/>
        </authorList>
    </citation>
    <scope>NUCLEOTIDE SEQUENCE</scope>
</reference>
<dbReference type="PANTHER" id="PTHR48043:SF145">
    <property type="entry name" value="FI06409P-RELATED"/>
    <property type="match status" value="1"/>
</dbReference>
<proteinExistence type="inferred from homology"/>
<evidence type="ECO:0000256" key="2">
    <source>
        <dbReference type="ARBA" id="ARBA00022676"/>
    </source>
</evidence>
<dbReference type="InterPro" id="IPR002213">
    <property type="entry name" value="UDP_glucos_trans"/>
</dbReference>
<keyword evidence="4" id="KW-0472">Membrane</keyword>
<sequence length="509" mass="58671">MRSLKFVIFSIFFVVTVESANILGIFSFPAYSHQHFNYKILKILADEGHNLTIFTSHIHDYGDNQNVTQHLFAESQKIYDENTDMLMYKRTNLNYVKMQFLESKAHFMVVNNEMKHPEIQNLIKNSSDYHFDLVIVECFLCPYFLFAEIFNCPIAILTSTEIGNLGHEVFGNDANPMKYPDYFILPYVHGKLSIVEKINGVIYKIYHELIFNFFYMLLNGILNFKYFIHLGTAAFVPPLNRLSLLMLNTNHAVGHVRPMMPHSIQIGFVHVEKPKAIKDLELKEFLDKSTNGVIVEAFGSRVNLKSFGSDITKKFVNAFNMTNMSVLWKYDKLEGVMEVPKNVKIVPWIPLADVLAHPNVKLFIFHGGMLSIYEAIDREVPMIVFPLAYDQSTNAKLVIDKGIGMEMDLNDFDEFKLSAAIQEMTKPKYVANIRKVKSLAYDQPISSRDLIVWHVNNAIKNRIAYAKDFGSMTYFGTPFNLCLMYLIIFIGLIYFLLRKTVSKIKNKVD</sequence>
<evidence type="ECO:0000313" key="6">
    <source>
        <dbReference type="EMBL" id="CAG9807053.1"/>
    </source>
</evidence>
<reference evidence="6" key="2">
    <citation type="submission" date="2022-10" db="EMBL/GenBank/DDBJ databases">
        <authorList>
            <consortium name="ENA_rothamsted_submissions"/>
            <consortium name="culmorum"/>
            <person name="King R."/>
        </authorList>
    </citation>
    <scope>NUCLEOTIDE SEQUENCE</scope>
</reference>
<dbReference type="GO" id="GO:0008194">
    <property type="term" value="F:UDP-glycosyltransferase activity"/>
    <property type="evidence" value="ECO:0007669"/>
    <property type="project" value="InterPro"/>
</dbReference>
<dbReference type="PANTHER" id="PTHR48043">
    <property type="entry name" value="EG:EG0003.4 PROTEIN-RELATED"/>
    <property type="match status" value="1"/>
</dbReference>
<dbReference type="Proteomes" id="UP001153620">
    <property type="component" value="Chromosome 3"/>
</dbReference>
<dbReference type="CDD" id="cd03784">
    <property type="entry name" value="GT1_Gtf-like"/>
    <property type="match status" value="1"/>
</dbReference>
<keyword evidence="5" id="KW-0732">Signal</keyword>
<feature type="signal peptide" evidence="5">
    <location>
        <begin position="1"/>
        <end position="19"/>
    </location>
</feature>
<feature type="transmembrane region" description="Helical" evidence="4">
    <location>
        <begin position="478"/>
        <end position="497"/>
    </location>
</feature>
<organism evidence="6 7">
    <name type="scientific">Chironomus riparius</name>
    <dbReference type="NCBI Taxonomy" id="315576"/>
    <lineage>
        <taxon>Eukaryota</taxon>
        <taxon>Metazoa</taxon>
        <taxon>Ecdysozoa</taxon>
        <taxon>Arthropoda</taxon>
        <taxon>Hexapoda</taxon>
        <taxon>Insecta</taxon>
        <taxon>Pterygota</taxon>
        <taxon>Neoptera</taxon>
        <taxon>Endopterygota</taxon>
        <taxon>Diptera</taxon>
        <taxon>Nematocera</taxon>
        <taxon>Chironomoidea</taxon>
        <taxon>Chironomidae</taxon>
        <taxon>Chironominae</taxon>
        <taxon>Chironomus</taxon>
    </lineage>
</organism>
<dbReference type="FunFam" id="3.40.50.2000:FF:000021">
    <property type="entry name" value="UDP-glucuronosyltransferase"/>
    <property type="match status" value="1"/>
</dbReference>
<keyword evidence="2" id="KW-0328">Glycosyltransferase</keyword>
<accession>A0A9N9WVH5</accession>
<feature type="chain" id="PRO_5040380076" description="UDP-glucuronosyltransferase" evidence="5">
    <location>
        <begin position="20"/>
        <end position="509"/>
    </location>
</feature>
<evidence type="ECO:0000256" key="4">
    <source>
        <dbReference type="SAM" id="Phobius"/>
    </source>
</evidence>
<keyword evidence="3" id="KW-0808">Transferase</keyword>
<keyword evidence="4" id="KW-0812">Transmembrane</keyword>
<dbReference type="EMBL" id="OU895879">
    <property type="protein sequence ID" value="CAG9807053.1"/>
    <property type="molecule type" value="Genomic_DNA"/>
</dbReference>
<evidence type="ECO:0000256" key="3">
    <source>
        <dbReference type="ARBA" id="ARBA00022679"/>
    </source>
</evidence>
<dbReference type="Gene3D" id="3.40.50.2000">
    <property type="entry name" value="Glycogen Phosphorylase B"/>
    <property type="match status" value="1"/>
</dbReference>
<protein>
    <recommendedName>
        <fullName evidence="8">UDP-glucuronosyltransferase</fullName>
    </recommendedName>
</protein>
<dbReference type="InterPro" id="IPR050271">
    <property type="entry name" value="UDP-glycosyltransferase"/>
</dbReference>
<keyword evidence="4" id="KW-1133">Transmembrane helix</keyword>
<evidence type="ECO:0000256" key="5">
    <source>
        <dbReference type="SAM" id="SignalP"/>
    </source>
</evidence>